<feature type="signal peptide" evidence="1">
    <location>
        <begin position="1"/>
        <end position="20"/>
    </location>
</feature>
<dbReference type="STRING" id="45496.SAMN04488079_11845"/>
<name>A0A1I4BDU6_9GAMM</name>
<accession>A0A1I4BDU6</accession>
<dbReference type="Proteomes" id="UP000198924">
    <property type="component" value="Unassembled WGS sequence"/>
</dbReference>
<dbReference type="RefSeq" id="WP_091715585.1">
    <property type="nucleotide sequence ID" value="NZ_FOSH01000018.1"/>
</dbReference>
<keyword evidence="3" id="KW-1185">Reference proteome</keyword>
<evidence type="ECO:0008006" key="4">
    <source>
        <dbReference type="Google" id="ProtNLM"/>
    </source>
</evidence>
<proteinExistence type="predicted"/>
<reference evidence="3" key="1">
    <citation type="submission" date="2016-10" db="EMBL/GenBank/DDBJ databases">
        <authorList>
            <person name="Varghese N."/>
            <person name="Submissions S."/>
        </authorList>
    </citation>
    <scope>NUCLEOTIDE SEQUENCE [LARGE SCALE GENOMIC DNA]</scope>
    <source>
        <strain evidence="3">DSM 11578</strain>
    </source>
</reference>
<dbReference type="AlphaFoldDB" id="A0A1I4BDU6"/>
<keyword evidence="1" id="KW-0732">Signal</keyword>
<organism evidence="2 3">
    <name type="scientific">Methylophaga sulfidovorans</name>
    <dbReference type="NCBI Taxonomy" id="45496"/>
    <lineage>
        <taxon>Bacteria</taxon>
        <taxon>Pseudomonadati</taxon>
        <taxon>Pseudomonadota</taxon>
        <taxon>Gammaproteobacteria</taxon>
        <taxon>Thiotrichales</taxon>
        <taxon>Piscirickettsiaceae</taxon>
        <taxon>Methylophaga</taxon>
    </lineage>
</organism>
<dbReference type="EMBL" id="FOSH01000018">
    <property type="protein sequence ID" value="SFK66141.1"/>
    <property type="molecule type" value="Genomic_DNA"/>
</dbReference>
<gene>
    <name evidence="2" type="ORF">SAMN04488079_11845</name>
</gene>
<dbReference type="OrthoDB" id="5609391at2"/>
<evidence type="ECO:0000313" key="2">
    <source>
        <dbReference type="EMBL" id="SFK66141.1"/>
    </source>
</evidence>
<evidence type="ECO:0000313" key="3">
    <source>
        <dbReference type="Proteomes" id="UP000198924"/>
    </source>
</evidence>
<sequence>MKLVPLLLSVLLFFPGISLADSSTHKTYEEMAFLKHFTGKPPEFIKTELGEPDSISKKENASGTVEFWIYRDLVQQAHSDKIYRYTQFGIVNGHVETLGHTNRDPK</sequence>
<feature type="chain" id="PRO_5011555547" description="SmpA / OmlA family protein" evidence="1">
    <location>
        <begin position="21"/>
        <end position="106"/>
    </location>
</feature>
<evidence type="ECO:0000256" key="1">
    <source>
        <dbReference type="SAM" id="SignalP"/>
    </source>
</evidence>
<protein>
    <recommendedName>
        <fullName evidence="4">SmpA / OmlA family protein</fullName>
    </recommendedName>
</protein>